<gene>
    <name evidence="2" type="ORF">MAGMO_2153</name>
</gene>
<organism evidence="2">
    <name type="scientific">Magnetococcus massalia (strain MO-1)</name>
    <dbReference type="NCBI Taxonomy" id="451514"/>
    <lineage>
        <taxon>Bacteria</taxon>
        <taxon>Pseudomonadati</taxon>
        <taxon>Pseudomonadota</taxon>
        <taxon>Magnetococcia</taxon>
        <taxon>Magnetococcales</taxon>
        <taxon>Magnetococcaceae</taxon>
        <taxon>Magnetococcus</taxon>
    </lineage>
</organism>
<evidence type="ECO:0000313" key="2">
    <source>
        <dbReference type="EMBL" id="CRH06320.1"/>
    </source>
</evidence>
<evidence type="ECO:0000256" key="1">
    <source>
        <dbReference type="SAM" id="MobiDB-lite"/>
    </source>
</evidence>
<sequence>MVQALVIHFQTGALGRFHEALFPAALQLRDQQSGDPLWGGRFAPGAGGFQQGMGSPNSRRDEMMKCMGDRMGGSFGM</sequence>
<proteinExistence type="predicted"/>
<dbReference type="AlphaFoldDB" id="A0A1S7LH96"/>
<accession>A0A1S7LH96</accession>
<protein>
    <submittedName>
        <fullName evidence="2">Uncharacterized protein</fullName>
    </submittedName>
</protein>
<dbReference type="EMBL" id="LO017727">
    <property type="protein sequence ID" value="CRH06320.1"/>
    <property type="molecule type" value="Genomic_DNA"/>
</dbReference>
<reference evidence="2" key="1">
    <citation type="submission" date="2015-04" db="EMBL/GenBank/DDBJ databases">
        <authorList>
            <person name="Syromyatnikov M.Y."/>
            <person name="Popov V.N."/>
        </authorList>
    </citation>
    <scope>NUCLEOTIDE SEQUENCE</scope>
    <source>
        <strain evidence="2">MO-1</strain>
    </source>
</reference>
<feature type="region of interest" description="Disordered" evidence="1">
    <location>
        <begin position="37"/>
        <end position="59"/>
    </location>
</feature>
<name>A0A1S7LH96_MAGMO</name>